<dbReference type="Gene3D" id="1.10.10.10">
    <property type="entry name" value="Winged helix-like DNA-binding domain superfamily/Winged helix DNA-binding domain"/>
    <property type="match status" value="1"/>
</dbReference>
<proteinExistence type="predicted"/>
<evidence type="ECO:0000259" key="1">
    <source>
        <dbReference type="PROSITE" id="PS50995"/>
    </source>
</evidence>
<organism evidence="2 3">
    <name type="scientific">Nocardia neocaledoniensis</name>
    <dbReference type="NCBI Taxonomy" id="236511"/>
    <lineage>
        <taxon>Bacteria</taxon>
        <taxon>Bacillati</taxon>
        <taxon>Actinomycetota</taxon>
        <taxon>Actinomycetes</taxon>
        <taxon>Mycobacteriales</taxon>
        <taxon>Nocardiaceae</taxon>
        <taxon>Nocardia</taxon>
    </lineage>
</organism>
<dbReference type="Proteomes" id="UP000246410">
    <property type="component" value="Unassembled WGS sequence"/>
</dbReference>
<dbReference type="SUPFAM" id="SSF46785">
    <property type="entry name" value="Winged helix' DNA-binding domain"/>
    <property type="match status" value="1"/>
</dbReference>
<keyword evidence="2" id="KW-0238">DNA-binding</keyword>
<dbReference type="InterPro" id="IPR036390">
    <property type="entry name" value="WH_DNA-bd_sf"/>
</dbReference>
<dbReference type="PANTHER" id="PTHR33164">
    <property type="entry name" value="TRANSCRIPTIONAL REGULATOR, MARR FAMILY"/>
    <property type="match status" value="1"/>
</dbReference>
<feature type="domain" description="HTH marR-type" evidence="1">
    <location>
        <begin position="7"/>
        <end position="155"/>
    </location>
</feature>
<dbReference type="EMBL" id="QGTL01000005">
    <property type="protein sequence ID" value="PWV74959.1"/>
    <property type="molecule type" value="Genomic_DNA"/>
</dbReference>
<dbReference type="PANTHER" id="PTHR33164:SF106">
    <property type="entry name" value="TRANSCRIPTIONAL REGULATORY PROTEIN"/>
    <property type="match status" value="1"/>
</dbReference>
<evidence type="ECO:0000313" key="3">
    <source>
        <dbReference type="Proteomes" id="UP000246410"/>
    </source>
</evidence>
<dbReference type="InterPro" id="IPR036388">
    <property type="entry name" value="WH-like_DNA-bd_sf"/>
</dbReference>
<keyword evidence="3" id="KW-1185">Reference proteome</keyword>
<dbReference type="InterPro" id="IPR000835">
    <property type="entry name" value="HTH_MarR-typ"/>
</dbReference>
<dbReference type="RefSeq" id="WP_110038625.1">
    <property type="nucleotide sequence ID" value="NZ_QGTL01000005.1"/>
</dbReference>
<comment type="caution">
    <text evidence="2">The sequence shown here is derived from an EMBL/GenBank/DDBJ whole genome shotgun (WGS) entry which is preliminary data.</text>
</comment>
<dbReference type="Pfam" id="PF01047">
    <property type="entry name" value="MarR"/>
    <property type="match status" value="1"/>
</dbReference>
<protein>
    <submittedName>
        <fullName evidence="2">DNA-binding MarR family transcriptional regulator</fullName>
    </submittedName>
</protein>
<sequence>MASGKSRSETLNSLQLALRVQATRTVLFHSAVAQRAGITVTDLSCLNLLSMEGPLTPGELARHVGITRGGAVTAMIDRLERSGYVARRRDPDDRRRVLVEITAKAAQQVSPLFAGLGRAMQDQLAGRDAEALAVILDFVTTSTDALAHATDALRDFSA</sequence>
<dbReference type="GO" id="GO:0003677">
    <property type="term" value="F:DNA binding"/>
    <property type="evidence" value="ECO:0007669"/>
    <property type="project" value="UniProtKB-KW"/>
</dbReference>
<dbReference type="AlphaFoldDB" id="A0A317NI97"/>
<accession>A0A317NI97</accession>
<reference evidence="2 3" key="1">
    <citation type="submission" date="2018-05" db="EMBL/GenBank/DDBJ databases">
        <title>Genomic Encyclopedia of Type Strains, Phase IV (KMG-IV): sequencing the most valuable type-strain genomes for metagenomic binning, comparative biology and taxonomic classification.</title>
        <authorList>
            <person name="Goeker M."/>
        </authorList>
    </citation>
    <scope>NUCLEOTIDE SEQUENCE [LARGE SCALE GENOMIC DNA]</scope>
    <source>
        <strain evidence="2 3">DSM 44717</strain>
    </source>
</reference>
<dbReference type="GO" id="GO:0003700">
    <property type="term" value="F:DNA-binding transcription factor activity"/>
    <property type="evidence" value="ECO:0007669"/>
    <property type="project" value="InterPro"/>
</dbReference>
<name>A0A317NI97_9NOCA</name>
<dbReference type="SMART" id="SM00347">
    <property type="entry name" value="HTH_MARR"/>
    <property type="match status" value="1"/>
</dbReference>
<evidence type="ECO:0000313" key="2">
    <source>
        <dbReference type="EMBL" id="PWV74959.1"/>
    </source>
</evidence>
<gene>
    <name evidence="2" type="ORF">DFR69_10525</name>
</gene>
<dbReference type="GO" id="GO:0006950">
    <property type="term" value="P:response to stress"/>
    <property type="evidence" value="ECO:0007669"/>
    <property type="project" value="TreeGrafter"/>
</dbReference>
<dbReference type="InterPro" id="IPR039422">
    <property type="entry name" value="MarR/SlyA-like"/>
</dbReference>
<dbReference type="PROSITE" id="PS50995">
    <property type="entry name" value="HTH_MARR_2"/>
    <property type="match status" value="1"/>
</dbReference>